<dbReference type="Proteomes" id="UP001175227">
    <property type="component" value="Unassembled WGS sequence"/>
</dbReference>
<feature type="compositionally biased region" description="Low complexity" evidence="1">
    <location>
        <begin position="197"/>
        <end position="209"/>
    </location>
</feature>
<feature type="region of interest" description="Disordered" evidence="1">
    <location>
        <begin position="136"/>
        <end position="164"/>
    </location>
</feature>
<feature type="region of interest" description="Disordered" evidence="1">
    <location>
        <begin position="233"/>
        <end position="252"/>
    </location>
</feature>
<dbReference type="AlphaFoldDB" id="A0AA39UIR3"/>
<dbReference type="EMBL" id="JAUEPR010000002">
    <property type="protein sequence ID" value="KAK0489283.1"/>
    <property type="molecule type" value="Genomic_DNA"/>
</dbReference>
<protein>
    <submittedName>
        <fullName evidence="2">Uncharacterized protein</fullName>
    </submittedName>
</protein>
<feature type="compositionally biased region" description="Polar residues" evidence="1">
    <location>
        <begin position="136"/>
        <end position="147"/>
    </location>
</feature>
<feature type="region of interest" description="Disordered" evidence="1">
    <location>
        <begin position="197"/>
        <end position="216"/>
    </location>
</feature>
<evidence type="ECO:0000256" key="1">
    <source>
        <dbReference type="SAM" id="MobiDB-lite"/>
    </source>
</evidence>
<comment type="caution">
    <text evidence="2">The sequence shown here is derived from an EMBL/GenBank/DDBJ whole genome shotgun (WGS) entry which is preliminary data.</text>
</comment>
<organism evidence="2 3">
    <name type="scientific">Armillaria novae-zelandiae</name>
    <dbReference type="NCBI Taxonomy" id="153914"/>
    <lineage>
        <taxon>Eukaryota</taxon>
        <taxon>Fungi</taxon>
        <taxon>Dikarya</taxon>
        <taxon>Basidiomycota</taxon>
        <taxon>Agaricomycotina</taxon>
        <taxon>Agaricomycetes</taxon>
        <taxon>Agaricomycetidae</taxon>
        <taxon>Agaricales</taxon>
        <taxon>Marasmiineae</taxon>
        <taxon>Physalacriaceae</taxon>
        <taxon>Armillaria</taxon>
    </lineage>
</organism>
<name>A0AA39UIR3_9AGAR</name>
<reference evidence="2" key="1">
    <citation type="submission" date="2023-06" db="EMBL/GenBank/DDBJ databases">
        <authorList>
            <consortium name="Lawrence Berkeley National Laboratory"/>
            <person name="Ahrendt S."/>
            <person name="Sahu N."/>
            <person name="Indic B."/>
            <person name="Wong-Bajracharya J."/>
            <person name="Merenyi Z."/>
            <person name="Ke H.-M."/>
            <person name="Monk M."/>
            <person name="Kocsube S."/>
            <person name="Drula E."/>
            <person name="Lipzen A."/>
            <person name="Balint B."/>
            <person name="Henrissat B."/>
            <person name="Andreopoulos B."/>
            <person name="Martin F.M."/>
            <person name="Harder C.B."/>
            <person name="Rigling D."/>
            <person name="Ford K.L."/>
            <person name="Foster G.D."/>
            <person name="Pangilinan J."/>
            <person name="Papanicolaou A."/>
            <person name="Barry K."/>
            <person name="LaButti K."/>
            <person name="Viragh M."/>
            <person name="Koriabine M."/>
            <person name="Yan M."/>
            <person name="Riley R."/>
            <person name="Champramary S."/>
            <person name="Plett K.L."/>
            <person name="Tsai I.J."/>
            <person name="Slot J."/>
            <person name="Sipos G."/>
            <person name="Plett J."/>
            <person name="Nagy L.G."/>
            <person name="Grigoriev I.V."/>
        </authorList>
    </citation>
    <scope>NUCLEOTIDE SEQUENCE</scope>
    <source>
        <strain evidence="2">ICMP 16352</strain>
    </source>
</reference>
<evidence type="ECO:0000313" key="2">
    <source>
        <dbReference type="EMBL" id="KAK0489283.1"/>
    </source>
</evidence>
<gene>
    <name evidence="2" type="ORF">IW261DRAFT_1444050</name>
</gene>
<proteinExistence type="predicted"/>
<accession>A0AA39UIR3</accession>
<evidence type="ECO:0000313" key="3">
    <source>
        <dbReference type="Proteomes" id="UP001175227"/>
    </source>
</evidence>
<feature type="region of interest" description="Disordered" evidence="1">
    <location>
        <begin position="86"/>
        <end position="111"/>
    </location>
</feature>
<keyword evidence="3" id="KW-1185">Reference proteome</keyword>
<sequence>MELLRHNSLRKEQSRRLNVIAASRRRKPDVTAEEVRARYPVMPEAPRKKSLREMVACQQREGESNGEFQSRLRLVEKKRLLRAGKRVAQQSELDGRAPASGPSKRRKRAEEEVLLKVPDNFALLPRIRSSFIEAITSKSSSSNTEKGIQTEIGMPPDISSDAPTVPRYQIRIPSDSSAPPDLVVLSCVSEEPNGLLQLSESHSSSQSDQANPDGNTIAGLYKKLQILSKQMADSKTTVSQLQATNEELSSRL</sequence>